<sequence>MGLSDDDLKKFRADNKKRSISTLKDYNDDSDYQTDTSTEYRSDEDGEEELQNEVEEFKKLLATNPLARNLYEKGIGNDNW</sequence>
<accession>A0A1E4RE29</accession>
<name>A0A1E4RE29_9ASCO</name>
<proteinExistence type="predicted"/>
<evidence type="ECO:0000256" key="1">
    <source>
        <dbReference type="SAM" id="MobiDB-lite"/>
    </source>
</evidence>
<evidence type="ECO:0000313" key="3">
    <source>
        <dbReference type="Proteomes" id="UP000095085"/>
    </source>
</evidence>
<dbReference type="RefSeq" id="XP_020074596.1">
    <property type="nucleotide sequence ID" value="XM_020221734.1"/>
</dbReference>
<dbReference type="GeneID" id="30996283"/>
<dbReference type="EMBL" id="KV454544">
    <property type="protein sequence ID" value="ODV65529.1"/>
    <property type="molecule type" value="Genomic_DNA"/>
</dbReference>
<gene>
    <name evidence="2" type="ORF">HYPBUDRAFT_153795</name>
</gene>
<organism evidence="2 3">
    <name type="scientific">Hyphopichia burtonii NRRL Y-1933</name>
    <dbReference type="NCBI Taxonomy" id="984485"/>
    <lineage>
        <taxon>Eukaryota</taxon>
        <taxon>Fungi</taxon>
        <taxon>Dikarya</taxon>
        <taxon>Ascomycota</taxon>
        <taxon>Saccharomycotina</taxon>
        <taxon>Pichiomycetes</taxon>
        <taxon>Debaryomycetaceae</taxon>
        <taxon>Hyphopichia</taxon>
    </lineage>
</organism>
<reference evidence="3" key="1">
    <citation type="submission" date="2016-05" db="EMBL/GenBank/DDBJ databases">
        <title>Comparative genomics of biotechnologically important yeasts.</title>
        <authorList>
            <consortium name="DOE Joint Genome Institute"/>
            <person name="Riley R."/>
            <person name="Haridas S."/>
            <person name="Wolfe K.H."/>
            <person name="Lopes M.R."/>
            <person name="Hittinger C.T."/>
            <person name="Goker M."/>
            <person name="Salamov A."/>
            <person name="Wisecaver J."/>
            <person name="Long T.M."/>
            <person name="Aerts A.L."/>
            <person name="Barry K."/>
            <person name="Choi C."/>
            <person name="Clum A."/>
            <person name="Coughlan A.Y."/>
            <person name="Deshpande S."/>
            <person name="Douglass A.P."/>
            <person name="Hanson S.J."/>
            <person name="Klenk H.-P."/>
            <person name="Labutti K."/>
            <person name="Lapidus A."/>
            <person name="Lindquist E."/>
            <person name="Lipzen A."/>
            <person name="Meier-Kolthoff J.P."/>
            <person name="Ohm R.A."/>
            <person name="Otillar R.P."/>
            <person name="Pangilinan J."/>
            <person name="Peng Y."/>
            <person name="Rokas A."/>
            <person name="Rosa C.A."/>
            <person name="Scheuner C."/>
            <person name="Sibirny A.A."/>
            <person name="Slot J.C."/>
            <person name="Stielow J.B."/>
            <person name="Sun H."/>
            <person name="Kurtzman C.P."/>
            <person name="Blackwell M."/>
            <person name="Grigoriev I.V."/>
            <person name="Jeffries T.W."/>
        </authorList>
    </citation>
    <scope>NUCLEOTIDE SEQUENCE [LARGE SCALE GENOMIC DNA]</scope>
    <source>
        <strain evidence="3">NRRL Y-1933</strain>
    </source>
</reference>
<dbReference type="AlphaFoldDB" id="A0A1E4RE29"/>
<feature type="region of interest" description="Disordered" evidence="1">
    <location>
        <begin position="22"/>
        <end position="51"/>
    </location>
</feature>
<protein>
    <submittedName>
        <fullName evidence="2">Uncharacterized protein</fullName>
    </submittedName>
</protein>
<keyword evidence="3" id="KW-1185">Reference proteome</keyword>
<evidence type="ECO:0000313" key="2">
    <source>
        <dbReference type="EMBL" id="ODV65529.1"/>
    </source>
</evidence>
<dbReference type="Proteomes" id="UP000095085">
    <property type="component" value="Unassembled WGS sequence"/>
</dbReference>